<dbReference type="InterPro" id="IPR050738">
    <property type="entry name" value="Sulfatase"/>
</dbReference>
<evidence type="ECO:0000256" key="2">
    <source>
        <dbReference type="ARBA" id="ARBA00008779"/>
    </source>
</evidence>
<keyword evidence="4 7" id="KW-0732">Signal</keyword>
<evidence type="ECO:0000256" key="4">
    <source>
        <dbReference type="ARBA" id="ARBA00022729"/>
    </source>
</evidence>
<keyword evidence="5" id="KW-0378">Hydrolase</keyword>
<protein>
    <submittedName>
        <fullName evidence="9">Sulfatase-like hydrolase/transferase</fullName>
    </submittedName>
</protein>
<comment type="similarity">
    <text evidence="2">Belongs to the sulfatase family.</text>
</comment>
<dbReference type="RefSeq" id="WP_208311747.1">
    <property type="nucleotide sequence ID" value="NZ_JAELYA010000001.1"/>
</dbReference>
<organism evidence="9 10">
    <name type="scientific">Pseudomonas schmalbachii</name>
    <dbReference type="NCBI Taxonomy" id="2816993"/>
    <lineage>
        <taxon>Bacteria</taxon>
        <taxon>Pseudomonadati</taxon>
        <taxon>Pseudomonadota</taxon>
        <taxon>Gammaproteobacteria</taxon>
        <taxon>Pseudomonadales</taxon>
        <taxon>Pseudomonadaceae</taxon>
        <taxon>Pseudomonas</taxon>
    </lineage>
</organism>
<dbReference type="SUPFAM" id="SSF53649">
    <property type="entry name" value="Alkaline phosphatase-like"/>
    <property type="match status" value="1"/>
</dbReference>
<name>A0ABS3TMW8_9PSED</name>
<dbReference type="InterPro" id="IPR017850">
    <property type="entry name" value="Alkaline_phosphatase_core_sf"/>
</dbReference>
<evidence type="ECO:0000256" key="7">
    <source>
        <dbReference type="SAM" id="SignalP"/>
    </source>
</evidence>
<reference evidence="9 10" key="1">
    <citation type="submission" date="2020-12" db="EMBL/GenBank/DDBJ databases">
        <title>Pseudomonas schmalbachii sp. nov. isolated from millipede gut.</title>
        <authorList>
            <person name="Shelomi M."/>
        </authorList>
    </citation>
    <scope>NUCLEOTIDE SEQUENCE [LARGE SCALE GENOMIC DNA]</scope>
    <source>
        <strain evidence="9 10">Milli4</strain>
    </source>
</reference>
<evidence type="ECO:0000256" key="3">
    <source>
        <dbReference type="ARBA" id="ARBA00022723"/>
    </source>
</evidence>
<feature type="chain" id="PRO_5045048900" evidence="7">
    <location>
        <begin position="27"/>
        <end position="540"/>
    </location>
</feature>
<dbReference type="Proteomes" id="UP000669060">
    <property type="component" value="Unassembled WGS sequence"/>
</dbReference>
<keyword evidence="10" id="KW-1185">Reference proteome</keyword>
<dbReference type="Gene3D" id="3.30.1120.10">
    <property type="match status" value="1"/>
</dbReference>
<comment type="cofactor">
    <cofactor evidence="1">
        <name>Ca(2+)</name>
        <dbReference type="ChEBI" id="CHEBI:29108"/>
    </cofactor>
</comment>
<dbReference type="PROSITE" id="PS00149">
    <property type="entry name" value="SULFATASE_2"/>
    <property type="match status" value="1"/>
</dbReference>
<proteinExistence type="inferred from homology"/>
<accession>A0ABS3TMW8</accession>
<feature type="signal peptide" evidence="7">
    <location>
        <begin position="1"/>
        <end position="26"/>
    </location>
</feature>
<evidence type="ECO:0000256" key="5">
    <source>
        <dbReference type="ARBA" id="ARBA00022801"/>
    </source>
</evidence>
<sequence>MNTLASSGARCVALLAALSLPAWAQAAPQAATDDTFLARPTAERPNQEPAIQRAEQQKSSAERLGALRQRFGQAPNIVVVLMDDVGWGDLGVYGGGAAVGAATPNLDQLAHSGLQLTSAYSQPSCTPTRATIMTGQLPVRNGLLRPMLPGEGAKGRGLDPQATLAQKLSEAGYVTRAVGKWHLGTFKEAQPQNVGFDHYYGILTSSDDYTAWREPWRNPDLIADPVRKAWAAKGETMAIVEGDRGEEAKPVFPIDNDSIRFVDEKLTGHAVRFIEQSKDSGKPFFLYFATRGAHNDNYPHPDFVGKSLAKYPYKDVMVELDHRIGQIRDALERSGQLENTLLFITSDNGPFAEAFPDTGYTPFRGAKGTSYEGGVRVPAIAYWKGTIEAGRVSPGLFDLTDLYATALALAGAGDRLPADRYIDSIDQSSFLLADNGASRRRTVYYWAGNAFMGLRIAEFKVLVRDQVYQHDDTWPRNSPFQGTLQSSLYGGKLFDLLIDPKEEHAMGPLKQPHIPVLLQAAKQHAATFKAFAPPVPVLMQ</sequence>
<evidence type="ECO:0000313" key="9">
    <source>
        <dbReference type="EMBL" id="MBO3273929.1"/>
    </source>
</evidence>
<dbReference type="InterPro" id="IPR000917">
    <property type="entry name" value="Sulfatase_N"/>
</dbReference>
<dbReference type="InterPro" id="IPR024607">
    <property type="entry name" value="Sulfatase_CS"/>
</dbReference>
<keyword evidence="6" id="KW-0106">Calcium</keyword>
<comment type="caution">
    <text evidence="9">The sequence shown here is derived from an EMBL/GenBank/DDBJ whole genome shotgun (WGS) entry which is preliminary data.</text>
</comment>
<dbReference type="PANTHER" id="PTHR42693:SF42">
    <property type="entry name" value="ARYLSULFATASE G"/>
    <property type="match status" value="1"/>
</dbReference>
<evidence type="ECO:0000313" key="10">
    <source>
        <dbReference type="Proteomes" id="UP000669060"/>
    </source>
</evidence>
<evidence type="ECO:0000256" key="6">
    <source>
        <dbReference type="ARBA" id="ARBA00022837"/>
    </source>
</evidence>
<keyword evidence="3" id="KW-0479">Metal-binding</keyword>
<dbReference type="EMBL" id="JAELYA010000001">
    <property type="protein sequence ID" value="MBO3273929.1"/>
    <property type="molecule type" value="Genomic_DNA"/>
</dbReference>
<dbReference type="PANTHER" id="PTHR42693">
    <property type="entry name" value="ARYLSULFATASE FAMILY MEMBER"/>
    <property type="match status" value="1"/>
</dbReference>
<dbReference type="Gene3D" id="3.40.720.10">
    <property type="entry name" value="Alkaline Phosphatase, subunit A"/>
    <property type="match status" value="1"/>
</dbReference>
<evidence type="ECO:0000259" key="8">
    <source>
        <dbReference type="Pfam" id="PF00884"/>
    </source>
</evidence>
<feature type="domain" description="Sulfatase N-terminal" evidence="8">
    <location>
        <begin position="75"/>
        <end position="412"/>
    </location>
</feature>
<dbReference type="Pfam" id="PF00884">
    <property type="entry name" value="Sulfatase"/>
    <property type="match status" value="1"/>
</dbReference>
<evidence type="ECO:0000256" key="1">
    <source>
        <dbReference type="ARBA" id="ARBA00001913"/>
    </source>
</evidence>
<gene>
    <name evidence="9" type="ORF">JFY56_01660</name>
</gene>
<dbReference type="PROSITE" id="PS00523">
    <property type="entry name" value="SULFATASE_1"/>
    <property type="match status" value="1"/>
</dbReference>